<gene>
    <name evidence="1" type="ORF">D5400_03855</name>
</gene>
<accession>A0A3Q8XLN4</accession>
<reference evidence="1 2" key="1">
    <citation type="submission" date="2018-09" db="EMBL/GenBank/DDBJ databases">
        <title>Marinorhizobium profundi gen. nov., sp. nov., isolated from a deep-sea sediment sample from the New Britain Trench and proposal of Marinorhizobiaceae fam. nov. in the order Rhizobiales of the class Alphaproteobacteria.</title>
        <authorList>
            <person name="Cao J."/>
        </authorList>
    </citation>
    <scope>NUCLEOTIDE SEQUENCE [LARGE SCALE GENOMIC DNA]</scope>
    <source>
        <strain evidence="1 2">WS11</strain>
    </source>
</reference>
<name>A0A3Q8XLN4_9HYPH</name>
<dbReference type="AlphaFoldDB" id="A0A3Q8XLN4"/>
<keyword evidence="2" id="KW-1185">Reference proteome</keyword>
<dbReference type="PANTHER" id="PTHR12526">
    <property type="entry name" value="GLYCOSYLTRANSFERASE"/>
    <property type="match status" value="1"/>
</dbReference>
<dbReference type="GO" id="GO:0016740">
    <property type="term" value="F:transferase activity"/>
    <property type="evidence" value="ECO:0007669"/>
    <property type="project" value="UniProtKB-KW"/>
</dbReference>
<dbReference type="Proteomes" id="UP000268192">
    <property type="component" value="Chromosome"/>
</dbReference>
<dbReference type="Pfam" id="PF13692">
    <property type="entry name" value="Glyco_trans_1_4"/>
    <property type="match status" value="1"/>
</dbReference>
<keyword evidence="1" id="KW-0808">Transferase</keyword>
<proteinExistence type="predicted"/>
<evidence type="ECO:0000313" key="1">
    <source>
        <dbReference type="EMBL" id="AZN70527.1"/>
    </source>
</evidence>
<sequence length="541" mass="61106">MTQSWAPVRFVRQRFAQSLWRQIIALSGYFDRDWYLLAYPDVLRTGRDPLDHFLRHGHEGRSPGPRFDAAAYLARYEVIGNPLVHYLMHGRRKGFEVRPPSPSDADRVVASGFFDAEFYLDTNPDVRRANYPALLHYMLHGALEGRSPGPDFDAQWYLMRNPDIVGMHPLLHYIDYGRFEGRKPRRPDGALKAAREAIASVEDLDVALYGADYFAHADYLEVVDGAAHNRLERALTALVDQIEHVPERIVFMPWLVRGGAERVAAHAVRAMAERLGPQKVLVILADYDLENARDMIAPDIPVLSFSRVDPDLSHDERVRLVELLVRGFRPEAILNVNSRACWDAILQKGRVLARYTRLYGALFCADFTPDGRRAGYSDLYLRDCLAHLSGVYFDNADHRDELIRSLGIPQTLASRLVVARQPAPAGRALPQRKLAGRQRVIWASRLSRQKNIPLLLRIARAVPEFDFEIFGKGDAQHETMMTEAAREIVNLRYHGAFDDFSALPLTEADVFLYTSHWDGLPNILLEAGACGLPVVAPNVGG</sequence>
<dbReference type="Gene3D" id="3.40.50.2000">
    <property type="entry name" value="Glycogen Phosphorylase B"/>
    <property type="match status" value="1"/>
</dbReference>
<organism evidence="1 2">
    <name type="scientific">Georhizobium profundi</name>
    <dbReference type="NCBI Taxonomy" id="2341112"/>
    <lineage>
        <taxon>Bacteria</taxon>
        <taxon>Pseudomonadati</taxon>
        <taxon>Pseudomonadota</taxon>
        <taxon>Alphaproteobacteria</taxon>
        <taxon>Hyphomicrobiales</taxon>
        <taxon>Rhizobiaceae</taxon>
        <taxon>Georhizobium</taxon>
    </lineage>
</organism>
<dbReference type="KEGG" id="abaw:D5400_03855"/>
<dbReference type="OrthoDB" id="9781738at2"/>
<dbReference type="SUPFAM" id="SSF53756">
    <property type="entry name" value="UDP-Glycosyltransferase/glycogen phosphorylase"/>
    <property type="match status" value="1"/>
</dbReference>
<dbReference type="EMBL" id="CP032509">
    <property type="protein sequence ID" value="AZN70527.1"/>
    <property type="molecule type" value="Genomic_DNA"/>
</dbReference>
<protein>
    <submittedName>
        <fullName evidence="1">Glycosyltransferase</fullName>
    </submittedName>
</protein>
<dbReference type="PANTHER" id="PTHR12526:SF637">
    <property type="entry name" value="GLYCOSYLTRANSFERASE EPSF-RELATED"/>
    <property type="match status" value="1"/>
</dbReference>
<evidence type="ECO:0000313" key="2">
    <source>
        <dbReference type="Proteomes" id="UP000268192"/>
    </source>
</evidence>
<dbReference type="RefSeq" id="WP_126007823.1">
    <property type="nucleotide sequence ID" value="NZ_CP032509.1"/>
</dbReference>